<dbReference type="InterPro" id="IPR010982">
    <property type="entry name" value="Lambda_DNA-bd_dom_sf"/>
</dbReference>
<dbReference type="PANTHER" id="PTHR43236">
    <property type="entry name" value="ANTITOXIN HIGA1"/>
    <property type="match status" value="1"/>
</dbReference>
<dbReference type="PROSITE" id="PS50943">
    <property type="entry name" value="HTH_CROC1"/>
    <property type="match status" value="1"/>
</dbReference>
<reference evidence="2 3" key="1">
    <citation type="submission" date="2020-10" db="EMBL/GenBank/DDBJ databases">
        <title>Connecting structure to function with the recovery of over 1000 high-quality activated sludge metagenome-assembled genomes encoding full-length rRNA genes using long-read sequencing.</title>
        <authorList>
            <person name="Singleton C.M."/>
            <person name="Petriglieri F."/>
            <person name="Kristensen J.M."/>
            <person name="Kirkegaard R.H."/>
            <person name="Michaelsen T.Y."/>
            <person name="Andersen M.H."/>
            <person name="Karst S.M."/>
            <person name="Dueholm M.S."/>
            <person name="Nielsen P.H."/>
            <person name="Albertsen M."/>
        </authorList>
    </citation>
    <scope>NUCLEOTIDE SEQUENCE [LARGE SCALE GENOMIC DNA]</scope>
    <source>
        <strain evidence="2">OdNE_18-Q3-R46-58_MAXAC.008</strain>
    </source>
</reference>
<dbReference type="AlphaFoldDB" id="A0A936F0T4"/>
<feature type="domain" description="HTH cro/C1-type" evidence="1">
    <location>
        <begin position="23"/>
        <end position="77"/>
    </location>
</feature>
<dbReference type="Gene3D" id="1.10.260.40">
    <property type="entry name" value="lambda repressor-like DNA-binding domains"/>
    <property type="match status" value="1"/>
</dbReference>
<accession>A0A936F0T4</accession>
<protein>
    <submittedName>
        <fullName evidence="2">Helix-turn-helix domain-containing protein</fullName>
    </submittedName>
</protein>
<gene>
    <name evidence="2" type="ORF">IPN91_03845</name>
</gene>
<dbReference type="GO" id="GO:0003677">
    <property type="term" value="F:DNA binding"/>
    <property type="evidence" value="ECO:0007669"/>
    <property type="project" value="InterPro"/>
</dbReference>
<dbReference type="InterPro" id="IPR001387">
    <property type="entry name" value="Cro/C1-type_HTH"/>
</dbReference>
<dbReference type="InterPro" id="IPR052345">
    <property type="entry name" value="Rad_response_metalloprotease"/>
</dbReference>
<evidence type="ECO:0000313" key="2">
    <source>
        <dbReference type="EMBL" id="MBK8571778.1"/>
    </source>
</evidence>
<proteinExistence type="predicted"/>
<dbReference type="PANTHER" id="PTHR43236:SF2">
    <property type="entry name" value="BLL0069 PROTEIN"/>
    <property type="match status" value="1"/>
</dbReference>
<dbReference type="EMBL" id="JADKCH010000002">
    <property type="protein sequence ID" value="MBK8571778.1"/>
    <property type="molecule type" value="Genomic_DNA"/>
</dbReference>
<evidence type="ECO:0000313" key="3">
    <source>
        <dbReference type="Proteomes" id="UP000709959"/>
    </source>
</evidence>
<name>A0A936F0T4_9BACT</name>
<dbReference type="Proteomes" id="UP000709959">
    <property type="component" value="Unassembled WGS sequence"/>
</dbReference>
<sequence>MPTRGPYETSPMPAQPRTLAERLRWLRKQSGLTQVEVSQALGCEQAMISSWEVGRTRPSAVTLGALAKHYGVSLVGLDSGAGFMEEVAQRPRPESMDQDSGDFPAFTLPPVAPGQIMLLDEKTGTQTPTDAAEAMAALLRALKKGRKAWVVVR</sequence>
<dbReference type="SMART" id="SM00530">
    <property type="entry name" value="HTH_XRE"/>
    <property type="match status" value="1"/>
</dbReference>
<dbReference type="SUPFAM" id="SSF47413">
    <property type="entry name" value="lambda repressor-like DNA-binding domains"/>
    <property type="match status" value="1"/>
</dbReference>
<evidence type="ECO:0000259" key="1">
    <source>
        <dbReference type="PROSITE" id="PS50943"/>
    </source>
</evidence>
<comment type="caution">
    <text evidence="2">The sequence shown here is derived from an EMBL/GenBank/DDBJ whole genome shotgun (WGS) entry which is preliminary data.</text>
</comment>
<organism evidence="2 3">
    <name type="scientific">Candidatus Geothrix odensensis</name>
    <dbReference type="NCBI Taxonomy" id="2954440"/>
    <lineage>
        <taxon>Bacteria</taxon>
        <taxon>Pseudomonadati</taxon>
        <taxon>Acidobacteriota</taxon>
        <taxon>Holophagae</taxon>
        <taxon>Holophagales</taxon>
        <taxon>Holophagaceae</taxon>
        <taxon>Geothrix</taxon>
    </lineage>
</organism>
<dbReference type="CDD" id="cd00093">
    <property type="entry name" value="HTH_XRE"/>
    <property type="match status" value="1"/>
</dbReference>
<dbReference type="Pfam" id="PF13560">
    <property type="entry name" value="HTH_31"/>
    <property type="match status" value="1"/>
</dbReference>